<comment type="caution">
    <text evidence="2">The sequence shown here is derived from an EMBL/GenBank/DDBJ whole genome shotgun (WGS) entry which is preliminary data.</text>
</comment>
<evidence type="ECO:0000313" key="3">
    <source>
        <dbReference type="Proteomes" id="UP000271974"/>
    </source>
</evidence>
<accession>A0A3S0Z7D6</accession>
<sequence>MTRLSQWSVPRPPVVEPPHGAAPARAAMATARRPDELFTCVMRRSVQLEPGGPTLGHRGLIICLRKKKQLVQLSRTDTSLVGWVLNVPIQQLAYLVAGAKSSVWQSQVLPRKESARMPGRVPWLFLRLLTKNGRNLQRGLGRDREKRGEAPPGLCQSKGFMGVHPPRATTLTSLCLRIQPTPAWYTVQVAVSGFWDLVPTRLTLTEHPSRKQAVSEAGAIRRDTQAAIVSHGISQKPVRQARYAAIHRPR</sequence>
<organism evidence="2 3">
    <name type="scientific">Elysia chlorotica</name>
    <name type="common">Eastern emerald elysia</name>
    <name type="synonym">Sea slug</name>
    <dbReference type="NCBI Taxonomy" id="188477"/>
    <lineage>
        <taxon>Eukaryota</taxon>
        <taxon>Metazoa</taxon>
        <taxon>Spiralia</taxon>
        <taxon>Lophotrochozoa</taxon>
        <taxon>Mollusca</taxon>
        <taxon>Gastropoda</taxon>
        <taxon>Heterobranchia</taxon>
        <taxon>Euthyneura</taxon>
        <taxon>Panpulmonata</taxon>
        <taxon>Sacoglossa</taxon>
        <taxon>Placobranchoidea</taxon>
        <taxon>Plakobranchidae</taxon>
        <taxon>Elysia</taxon>
    </lineage>
</organism>
<proteinExistence type="predicted"/>
<protein>
    <submittedName>
        <fullName evidence="2">Uncharacterized protein</fullName>
    </submittedName>
</protein>
<dbReference type="EMBL" id="RQTK01001279">
    <property type="protein sequence ID" value="RUS71057.1"/>
    <property type="molecule type" value="Genomic_DNA"/>
</dbReference>
<name>A0A3S0Z7D6_ELYCH</name>
<reference evidence="2 3" key="1">
    <citation type="submission" date="2019-01" db="EMBL/GenBank/DDBJ databases">
        <title>A draft genome assembly of the solar-powered sea slug Elysia chlorotica.</title>
        <authorList>
            <person name="Cai H."/>
            <person name="Li Q."/>
            <person name="Fang X."/>
            <person name="Li J."/>
            <person name="Curtis N.E."/>
            <person name="Altenburger A."/>
            <person name="Shibata T."/>
            <person name="Feng M."/>
            <person name="Maeda T."/>
            <person name="Schwartz J.A."/>
            <person name="Shigenobu S."/>
            <person name="Lundholm N."/>
            <person name="Nishiyama T."/>
            <person name="Yang H."/>
            <person name="Hasebe M."/>
            <person name="Li S."/>
            <person name="Pierce S.K."/>
            <person name="Wang J."/>
        </authorList>
    </citation>
    <scope>NUCLEOTIDE SEQUENCE [LARGE SCALE GENOMIC DNA]</scope>
    <source>
        <strain evidence="2">EC2010</strain>
        <tissue evidence="2">Whole organism of an adult</tissue>
    </source>
</reference>
<feature type="compositionally biased region" description="Basic and acidic residues" evidence="1">
    <location>
        <begin position="140"/>
        <end position="149"/>
    </location>
</feature>
<keyword evidence="3" id="KW-1185">Reference proteome</keyword>
<dbReference type="AlphaFoldDB" id="A0A3S0Z7D6"/>
<feature type="region of interest" description="Disordered" evidence="1">
    <location>
        <begin position="138"/>
        <end position="161"/>
    </location>
</feature>
<gene>
    <name evidence="2" type="ORF">EGW08_021181</name>
</gene>
<evidence type="ECO:0000256" key="1">
    <source>
        <dbReference type="SAM" id="MobiDB-lite"/>
    </source>
</evidence>
<evidence type="ECO:0000313" key="2">
    <source>
        <dbReference type="EMBL" id="RUS71057.1"/>
    </source>
</evidence>
<dbReference type="Proteomes" id="UP000271974">
    <property type="component" value="Unassembled WGS sequence"/>
</dbReference>
<feature type="region of interest" description="Disordered" evidence="1">
    <location>
        <begin position="1"/>
        <end position="23"/>
    </location>
</feature>